<keyword evidence="3" id="KW-1185">Reference proteome</keyword>
<dbReference type="EMBL" id="JBGLYH010000004">
    <property type="protein sequence ID" value="MEZ7195596.1"/>
    <property type="molecule type" value="Genomic_DNA"/>
</dbReference>
<protein>
    <submittedName>
        <fullName evidence="2">Uncharacterized protein</fullName>
    </submittedName>
</protein>
<reference evidence="2 3" key="1">
    <citation type="submission" date="2024-08" db="EMBL/GenBank/DDBJ databases">
        <title>Sulfate-reducing bacteria isolated from formation water of the oil field in Kazakhstan and description of Pseudodesulfovibrio sp.</title>
        <authorList>
            <person name="Bidzhieva S.K."/>
            <person name="Tourova T.P."/>
            <person name="Grouzdev D.S."/>
            <person name="Beletsky A.V."/>
            <person name="Sokolova D.S."/>
            <person name="Samigullina S.R."/>
            <person name="Poltaraus A.B."/>
            <person name="Avtukh A.N."/>
            <person name="Tereshina V.M."/>
            <person name="Zhaparov N.S."/>
            <person name="Mardanov A.V."/>
            <person name="Nazina T.N."/>
        </authorList>
    </citation>
    <scope>NUCLEOTIDE SEQUENCE [LARGE SCALE GENOMIC DNA]</scope>
    <source>
        <strain evidence="2 3">9FUS</strain>
    </source>
</reference>
<evidence type="ECO:0000313" key="3">
    <source>
        <dbReference type="Proteomes" id="UP001568698"/>
    </source>
</evidence>
<accession>A0ABV4JZY3</accession>
<keyword evidence="1" id="KW-1133">Transmembrane helix</keyword>
<evidence type="ECO:0000256" key="1">
    <source>
        <dbReference type="SAM" id="Phobius"/>
    </source>
</evidence>
<feature type="transmembrane region" description="Helical" evidence="1">
    <location>
        <begin position="12"/>
        <end position="35"/>
    </location>
</feature>
<sequence length="84" mass="9835">MDPYIAATNGVVMLILLFLLIVLLFCLIFAPLFIWKWTKATKNEVTRLNANIIVLVTMLKRWENRYLLVDGEQSPDHKEERVCK</sequence>
<keyword evidence="1" id="KW-0812">Transmembrane</keyword>
<keyword evidence="1" id="KW-0472">Membrane</keyword>
<gene>
    <name evidence="2" type="ORF">AB6M95_02460</name>
</gene>
<dbReference type="Proteomes" id="UP001568698">
    <property type="component" value="Unassembled WGS sequence"/>
</dbReference>
<dbReference type="RefSeq" id="WP_371385145.1">
    <property type="nucleotide sequence ID" value="NZ_JBGLYH010000004.1"/>
</dbReference>
<organism evidence="2 3">
    <name type="scientific">Pseudodesulfovibrio karagichevae</name>
    <dbReference type="NCBI Taxonomy" id="3239305"/>
    <lineage>
        <taxon>Bacteria</taxon>
        <taxon>Pseudomonadati</taxon>
        <taxon>Thermodesulfobacteriota</taxon>
        <taxon>Desulfovibrionia</taxon>
        <taxon>Desulfovibrionales</taxon>
        <taxon>Desulfovibrionaceae</taxon>
    </lineage>
</organism>
<comment type="caution">
    <text evidence="2">The sequence shown here is derived from an EMBL/GenBank/DDBJ whole genome shotgun (WGS) entry which is preliminary data.</text>
</comment>
<evidence type="ECO:0000313" key="2">
    <source>
        <dbReference type="EMBL" id="MEZ7195596.1"/>
    </source>
</evidence>
<name>A0ABV4JZY3_9BACT</name>
<proteinExistence type="predicted"/>